<comment type="caution">
    <text evidence="1">The sequence shown here is derived from an EMBL/GenBank/DDBJ whole genome shotgun (WGS) entry which is preliminary data.</text>
</comment>
<name>A0ABP9WKK3_9MICO</name>
<evidence type="ECO:0000313" key="2">
    <source>
        <dbReference type="Proteomes" id="UP001426770"/>
    </source>
</evidence>
<accession>A0ABP9WKK3</accession>
<reference evidence="1 2" key="1">
    <citation type="submission" date="2024-02" db="EMBL/GenBank/DDBJ databases">
        <title>Lysinimicrobium sediminis NBRC 112286.</title>
        <authorList>
            <person name="Ichikawa N."/>
            <person name="Katano-Makiyama Y."/>
            <person name="Hidaka K."/>
        </authorList>
    </citation>
    <scope>NUCLEOTIDE SEQUENCE [LARGE SCALE GENOMIC DNA]</scope>
    <source>
        <strain evidence="1 2">NBRC 112286</strain>
    </source>
</reference>
<dbReference type="RefSeq" id="WP_286216519.1">
    <property type="nucleotide sequence ID" value="NZ_AP027736.1"/>
</dbReference>
<evidence type="ECO:0000313" key="1">
    <source>
        <dbReference type="EMBL" id="GAA5519641.1"/>
    </source>
</evidence>
<keyword evidence="2" id="KW-1185">Reference proteome</keyword>
<protein>
    <submittedName>
        <fullName evidence="1">Uncharacterized protein</fullName>
    </submittedName>
</protein>
<gene>
    <name evidence="1" type="ORF">Lsed01_02092</name>
</gene>
<sequence>MDVIRILSTDGLDALIQETRARGYRGMGPSARADAIVITEICGAADLLRGVGVRHDPGACRVAPRQDGKFSRFAAPAQPSKPVFFPV</sequence>
<proteinExistence type="predicted"/>
<dbReference type="EMBL" id="BAABRR010000011">
    <property type="protein sequence ID" value="GAA5519641.1"/>
    <property type="molecule type" value="Genomic_DNA"/>
</dbReference>
<organism evidence="1 2">
    <name type="scientific">Demequina sediminis</name>
    <dbReference type="NCBI Taxonomy" id="1930058"/>
    <lineage>
        <taxon>Bacteria</taxon>
        <taxon>Bacillati</taxon>
        <taxon>Actinomycetota</taxon>
        <taxon>Actinomycetes</taxon>
        <taxon>Micrococcales</taxon>
        <taxon>Demequinaceae</taxon>
        <taxon>Demequina</taxon>
    </lineage>
</organism>
<dbReference type="Proteomes" id="UP001426770">
    <property type="component" value="Unassembled WGS sequence"/>
</dbReference>